<dbReference type="InterPro" id="IPR025357">
    <property type="entry name" value="DUF4261"/>
</dbReference>
<protein>
    <recommendedName>
        <fullName evidence="1">DUF4261 domain-containing protein</fullName>
    </recommendedName>
</protein>
<accession>A0ABX3X0R5</accession>
<keyword evidence="3" id="KW-1185">Reference proteome</keyword>
<comment type="caution">
    <text evidence="2">The sequence shown here is derived from an EMBL/GenBank/DDBJ whole genome shotgun (WGS) entry which is preliminary data.</text>
</comment>
<name>A0ABX3X0R5_9BRAD</name>
<dbReference type="Pfam" id="PF14080">
    <property type="entry name" value="DUF4261"/>
    <property type="match status" value="1"/>
</dbReference>
<evidence type="ECO:0000259" key="1">
    <source>
        <dbReference type="Pfam" id="PF14080"/>
    </source>
</evidence>
<reference evidence="2 3" key="1">
    <citation type="submission" date="2017-03" db="EMBL/GenBank/DDBJ databases">
        <title>Whole genome sequences of fourteen strains of Bradyrhizobium canariense and one strain of Bradyrhizobium japonicum isolated from Lupinus (Papilionoideae: Genisteae) species in Algeria.</title>
        <authorList>
            <person name="Crovadore J."/>
            <person name="Chekireb D."/>
            <person name="Brachmann A."/>
            <person name="Chablais R."/>
            <person name="Cochard B."/>
            <person name="Lefort F."/>
        </authorList>
    </citation>
    <scope>NUCLEOTIDE SEQUENCE [LARGE SCALE GENOMIC DNA]</scope>
    <source>
        <strain evidence="2 3">UBMAN05</strain>
    </source>
</reference>
<sequence length="258" mass="27721">MSNSLLALVLLDTPATPDMAALAKALRARHPELATEVAENGDAQQAQANSPLIRCGNELVAVMSMPAPIPDDPGLWSRASTTWPQAKAAAARHRGHLIVSVLGQNQRPLPAARLTTAAIGALIATVPECCAVVWNGKVARSADLWLDMSSRSFAPYPDYPSSLWVDILPFRSKTGIGAVTMGLSAFAEREIEFETHKLTLPTLVNKVDGLAVYLVEHGLVVKDGDTFGRDSRERFSARYQASDRFEGLPVLFCTDGSA</sequence>
<evidence type="ECO:0000313" key="2">
    <source>
        <dbReference type="EMBL" id="OSJ27021.1"/>
    </source>
</evidence>
<evidence type="ECO:0000313" key="3">
    <source>
        <dbReference type="Proteomes" id="UP000193884"/>
    </source>
</evidence>
<proteinExistence type="predicted"/>
<dbReference type="Proteomes" id="UP000193884">
    <property type="component" value="Unassembled WGS sequence"/>
</dbReference>
<dbReference type="EMBL" id="NAFK01000165">
    <property type="protein sequence ID" value="OSJ27021.1"/>
    <property type="molecule type" value="Genomic_DNA"/>
</dbReference>
<organism evidence="2 3">
    <name type="scientific">Bradyrhizobium canariense</name>
    <dbReference type="NCBI Taxonomy" id="255045"/>
    <lineage>
        <taxon>Bacteria</taxon>
        <taxon>Pseudomonadati</taxon>
        <taxon>Pseudomonadota</taxon>
        <taxon>Alphaproteobacteria</taxon>
        <taxon>Hyphomicrobiales</taxon>
        <taxon>Nitrobacteraceae</taxon>
        <taxon>Bradyrhizobium</taxon>
    </lineage>
</organism>
<feature type="domain" description="DUF4261" evidence="1">
    <location>
        <begin position="180"/>
        <end position="241"/>
    </location>
</feature>
<gene>
    <name evidence="2" type="ORF">BST63_19715</name>
</gene>
<dbReference type="RefSeq" id="WP_085384810.1">
    <property type="nucleotide sequence ID" value="NZ_NAFJ01000151.1"/>
</dbReference>